<comment type="caution">
    <text evidence="9">The sequence shown here is derived from an EMBL/GenBank/DDBJ whole genome shotgun (WGS) entry which is preliminary data.</text>
</comment>
<keyword evidence="7 8" id="KW-0472">Membrane</keyword>
<keyword evidence="5 8" id="KW-0812">Transmembrane</keyword>
<feature type="transmembrane region" description="Helical" evidence="8">
    <location>
        <begin position="981"/>
        <end position="1000"/>
    </location>
</feature>
<keyword evidence="6 8" id="KW-1133">Transmembrane helix</keyword>
<keyword evidence="2" id="KW-0813">Transport</keyword>
<dbReference type="FunFam" id="1.20.1640.10:FF:000001">
    <property type="entry name" value="Efflux pump membrane transporter"/>
    <property type="match status" value="1"/>
</dbReference>
<evidence type="ECO:0000256" key="1">
    <source>
        <dbReference type="ARBA" id="ARBA00004429"/>
    </source>
</evidence>
<evidence type="ECO:0000256" key="2">
    <source>
        <dbReference type="ARBA" id="ARBA00022448"/>
    </source>
</evidence>
<keyword evidence="10" id="KW-1185">Reference proteome</keyword>
<organism evidence="9 10">
    <name type="scientific">Silvimonas terrae</name>
    <dbReference type="NCBI Taxonomy" id="300266"/>
    <lineage>
        <taxon>Bacteria</taxon>
        <taxon>Pseudomonadati</taxon>
        <taxon>Pseudomonadota</taxon>
        <taxon>Betaproteobacteria</taxon>
        <taxon>Neisseriales</taxon>
        <taxon>Chitinibacteraceae</taxon>
        <taxon>Silvimonas</taxon>
    </lineage>
</organism>
<feature type="transmembrane region" description="Helical" evidence="8">
    <location>
        <begin position="849"/>
        <end position="869"/>
    </location>
</feature>
<feature type="transmembrane region" description="Helical" evidence="8">
    <location>
        <begin position="385"/>
        <end position="409"/>
    </location>
</feature>
<evidence type="ECO:0000256" key="5">
    <source>
        <dbReference type="ARBA" id="ARBA00022692"/>
    </source>
</evidence>
<dbReference type="Pfam" id="PF00873">
    <property type="entry name" value="ACR_tran"/>
    <property type="match status" value="1"/>
</dbReference>
<dbReference type="GO" id="GO:0005886">
    <property type="term" value="C:plasma membrane"/>
    <property type="evidence" value="ECO:0007669"/>
    <property type="project" value="UniProtKB-SubCell"/>
</dbReference>
<proteinExistence type="predicted"/>
<evidence type="ECO:0000256" key="6">
    <source>
        <dbReference type="ARBA" id="ARBA00022989"/>
    </source>
</evidence>
<dbReference type="SUPFAM" id="SSF82693">
    <property type="entry name" value="Multidrug efflux transporter AcrB pore domain, PN1, PN2, PC1 and PC2 subdomains"/>
    <property type="match status" value="4"/>
</dbReference>
<dbReference type="AlphaFoldDB" id="A0A840R8A6"/>
<keyword evidence="4" id="KW-0997">Cell inner membrane</keyword>
<dbReference type="PRINTS" id="PR00702">
    <property type="entry name" value="ACRIFLAVINRP"/>
</dbReference>
<reference evidence="9 10" key="1">
    <citation type="submission" date="2020-08" db="EMBL/GenBank/DDBJ databases">
        <title>Genomic Encyclopedia of Type Strains, Phase IV (KMG-IV): sequencing the most valuable type-strain genomes for metagenomic binning, comparative biology and taxonomic classification.</title>
        <authorList>
            <person name="Goeker M."/>
        </authorList>
    </citation>
    <scope>NUCLEOTIDE SEQUENCE [LARGE SCALE GENOMIC DNA]</scope>
    <source>
        <strain evidence="9 10">DSM 18233</strain>
    </source>
</reference>
<evidence type="ECO:0000313" key="9">
    <source>
        <dbReference type="EMBL" id="MBB5189535.1"/>
    </source>
</evidence>
<feature type="transmembrane region" description="Helical" evidence="8">
    <location>
        <begin position="523"/>
        <end position="544"/>
    </location>
</feature>
<dbReference type="Gene3D" id="3.30.70.1430">
    <property type="entry name" value="Multidrug efflux transporter AcrB pore domain"/>
    <property type="match status" value="2"/>
</dbReference>
<dbReference type="GO" id="GO:0042910">
    <property type="term" value="F:xenobiotic transmembrane transporter activity"/>
    <property type="evidence" value="ECO:0007669"/>
    <property type="project" value="TreeGrafter"/>
</dbReference>
<feature type="transmembrane region" description="Helical" evidence="8">
    <location>
        <begin position="359"/>
        <end position="379"/>
    </location>
</feature>
<dbReference type="Gene3D" id="3.30.70.1440">
    <property type="entry name" value="Multidrug efflux transporter AcrB pore domain"/>
    <property type="match status" value="1"/>
</dbReference>
<dbReference type="SUPFAM" id="SSF82866">
    <property type="entry name" value="Multidrug efflux transporter AcrB transmembrane domain"/>
    <property type="match status" value="2"/>
</dbReference>
<feature type="transmembrane region" description="Helical" evidence="8">
    <location>
        <begin position="333"/>
        <end position="352"/>
    </location>
</feature>
<dbReference type="Proteomes" id="UP000543030">
    <property type="component" value="Unassembled WGS sequence"/>
</dbReference>
<dbReference type="Gene3D" id="1.20.1640.10">
    <property type="entry name" value="Multidrug efflux transporter AcrB transmembrane domain"/>
    <property type="match status" value="2"/>
</dbReference>
<feature type="transmembrane region" description="Helical" evidence="8">
    <location>
        <begin position="462"/>
        <end position="480"/>
    </location>
</feature>
<keyword evidence="3" id="KW-1003">Cell membrane</keyword>
<dbReference type="Gene3D" id="3.30.70.1320">
    <property type="entry name" value="Multidrug efflux transporter AcrB pore domain like"/>
    <property type="match status" value="1"/>
</dbReference>
<comment type="subcellular location">
    <subcellularLocation>
        <location evidence="1">Cell inner membrane</location>
        <topology evidence="1">Multi-pass membrane protein</topology>
    </subcellularLocation>
</comment>
<protein>
    <submittedName>
        <fullName evidence="9">Multidrug efflux pump</fullName>
    </submittedName>
</protein>
<dbReference type="Gene3D" id="3.30.2090.10">
    <property type="entry name" value="Multidrug efflux transporter AcrB TolC docking domain, DN and DC subdomains"/>
    <property type="match status" value="2"/>
</dbReference>
<evidence type="ECO:0000256" key="4">
    <source>
        <dbReference type="ARBA" id="ARBA00022519"/>
    </source>
</evidence>
<evidence type="ECO:0000256" key="8">
    <source>
        <dbReference type="SAM" id="Phobius"/>
    </source>
</evidence>
<dbReference type="SUPFAM" id="SSF82714">
    <property type="entry name" value="Multidrug efflux transporter AcrB TolC docking domain, DN and DC subdomains"/>
    <property type="match status" value="2"/>
</dbReference>
<dbReference type="InterPro" id="IPR027463">
    <property type="entry name" value="AcrB_DN_DC_subdom"/>
</dbReference>
<dbReference type="RefSeq" id="WP_184096733.1">
    <property type="nucleotide sequence ID" value="NZ_JACHHN010000001.1"/>
</dbReference>
<name>A0A840R8A6_9NEIS</name>
<dbReference type="EMBL" id="JACHHN010000001">
    <property type="protein sequence ID" value="MBB5189535.1"/>
    <property type="molecule type" value="Genomic_DNA"/>
</dbReference>
<accession>A0A840R8A6</accession>
<dbReference type="InterPro" id="IPR001036">
    <property type="entry name" value="Acrflvin-R"/>
</dbReference>
<evidence type="ECO:0000256" key="7">
    <source>
        <dbReference type="ARBA" id="ARBA00023136"/>
    </source>
</evidence>
<evidence type="ECO:0000256" key="3">
    <source>
        <dbReference type="ARBA" id="ARBA00022475"/>
    </source>
</evidence>
<feature type="transmembrane region" description="Helical" evidence="8">
    <location>
        <begin position="950"/>
        <end position="969"/>
    </location>
</feature>
<evidence type="ECO:0000313" key="10">
    <source>
        <dbReference type="Proteomes" id="UP000543030"/>
    </source>
</evidence>
<gene>
    <name evidence="9" type="ORF">HNQ50_000245</name>
</gene>
<sequence>MRFTDIFIRRPVLATTLSLLILVLGLRSLDLLPIRQYPKTENAVITISTTYTGADPELVAGFITTPLENSIAQAEGIDYVTSTSTQGSSSITANLRLNYDGNKALTEITSKVNAVLNQLPQGSQQPVISISVGDTIDSMYIGFYSKALPPNKITDYLIRVVQPKLQAVDGVQQAEILGERRFAMRVWTDPKKLAAYGVTAADVSTALQANNFISAVGRTDGNMVTVNLTADTGLHSSDEFNNLIVKQKAGAIVRLSDVANVSLGSEDYNTQVGFDGVQAVYIGIKVAPNANLLTVIDNVRKTMPEIQSQLPEGLQGTIVYDATKYVNSAIHEVIWTLGEALLIVTVVIFLFLGSLRSVIIPVIAMPLSLIGAFMIMLALGYTINLLTLLALVLAIGLVVDDAIIVVENVHRHIEEGLSPFQAAIKGARELAGPIVAISVVLIAVYVPIGFMGGLTGALFTEFAFTLAGAVGVSAVIALTLSPMMCGRFLKPHDPEHPEKLAQWLDKQFERLRNRYERSLKGSLDYLPVVGVFALIILVSIYFLFITSKSELAPQEDQGIVITMSTGAPNASLKQSQQDAVRVFNIFKGFKETDHVFQLTGVSGLNSSIGGMVLKPWDERTVTADKIQPQVQQQLGGIAGTQAAAFQPPPLPGGGGGLPVQFVINTTNDFQQLNEVAQEMMAKARASGVFIYMDVDLKYDKPQTEISFDRDKASQLGLSMKDLGDSLGAALGGGYVNYFSLAGRSYKVIPQVGREDRLNPDQLLDYHITTGTGDTIPLSTVAKVKTTVIPQQLNHFQQMNSATISGVPFPGVTVGQVIQTMQGIAKDTLPQGYTVDYGGQSRQFVQESSALIVTFVFALIIIFLALAAQFESFRDPLIVMVSVPMSICGAMIFVSLGIGGASLNIYSEVGLVTLIGLISKHGILIVEFANQQQKLGHGKRKAIEDAAGIRLRPILMTTAAMVLGVMPLITSSGAGALGRFNMGLVIATGIAIGTLFTLYVVPAIYMMLAADHNAAAHAKEDEQIRALDEGTAGQSAH</sequence>
<feature type="transmembrane region" description="Helical" evidence="8">
    <location>
        <begin position="908"/>
        <end position="929"/>
    </location>
</feature>
<feature type="transmembrane region" description="Helical" evidence="8">
    <location>
        <begin position="430"/>
        <end position="450"/>
    </location>
</feature>
<feature type="transmembrane region" description="Helical" evidence="8">
    <location>
        <begin position="876"/>
        <end position="902"/>
    </location>
</feature>
<dbReference type="PANTHER" id="PTHR32063:SF14">
    <property type="entry name" value="BLL4319 PROTEIN"/>
    <property type="match status" value="1"/>
</dbReference>
<dbReference type="PANTHER" id="PTHR32063">
    <property type="match status" value="1"/>
</dbReference>